<sequence length="356" mass="40104">MRLFIISFLVVTSIRLIQAEEGAQYLQNAIRDLRYMKGRQTLKRVDTQVVQELVPENEPTAPPPTKIAERRIQNNKSVPPLSLTKGELAALYEAAVSKGDTVKLDAGDNTYIHAAVHELDESPAASYNHEHKTPPSSTSSGDDVSGYYYYYYPVKSFLDEMTSQSSSHEYYYSKPSPHDTKRTTTEKPHFQYHSHTHQHNVKITSTKEVAPEKKDKKALEPLFMAISGFIGMAVMFVLSVLVFPKFGIKKPKGAIKAGANKKNERITDIARVALQAIEGKDCAERFACELEKTARAFNIQDNRFVKLLKRMAPISFGKQMDKVGKYSNKRLRCTAIPCKKKNPPKKKANTPPQKKP</sequence>
<accession>A0AA38M0L7</accession>
<feature type="chain" id="PRO_5041405377" evidence="3">
    <location>
        <begin position="20"/>
        <end position="356"/>
    </location>
</feature>
<organism evidence="4 5">
    <name type="scientific">Zophobas morio</name>
    <dbReference type="NCBI Taxonomy" id="2755281"/>
    <lineage>
        <taxon>Eukaryota</taxon>
        <taxon>Metazoa</taxon>
        <taxon>Ecdysozoa</taxon>
        <taxon>Arthropoda</taxon>
        <taxon>Hexapoda</taxon>
        <taxon>Insecta</taxon>
        <taxon>Pterygota</taxon>
        <taxon>Neoptera</taxon>
        <taxon>Endopterygota</taxon>
        <taxon>Coleoptera</taxon>
        <taxon>Polyphaga</taxon>
        <taxon>Cucujiformia</taxon>
        <taxon>Tenebrionidae</taxon>
        <taxon>Zophobas</taxon>
    </lineage>
</organism>
<evidence type="ECO:0000313" key="4">
    <source>
        <dbReference type="EMBL" id="KAJ3639353.1"/>
    </source>
</evidence>
<keyword evidence="2" id="KW-1133">Transmembrane helix</keyword>
<evidence type="ECO:0000256" key="2">
    <source>
        <dbReference type="SAM" id="Phobius"/>
    </source>
</evidence>
<feature type="region of interest" description="Disordered" evidence="1">
    <location>
        <begin position="337"/>
        <end position="356"/>
    </location>
</feature>
<dbReference type="AlphaFoldDB" id="A0AA38M0L7"/>
<gene>
    <name evidence="4" type="ORF">Zmor_002716</name>
</gene>
<keyword evidence="5" id="KW-1185">Reference proteome</keyword>
<keyword evidence="2" id="KW-0472">Membrane</keyword>
<reference evidence="4" key="1">
    <citation type="journal article" date="2023" name="G3 (Bethesda)">
        <title>Whole genome assemblies of Zophobas morio and Tenebrio molitor.</title>
        <authorList>
            <person name="Kaur S."/>
            <person name="Stinson S.A."/>
            <person name="diCenzo G.C."/>
        </authorList>
    </citation>
    <scope>NUCLEOTIDE SEQUENCE</scope>
    <source>
        <strain evidence="4">QUZm001</strain>
    </source>
</reference>
<keyword evidence="3" id="KW-0732">Signal</keyword>
<keyword evidence="2" id="KW-0812">Transmembrane</keyword>
<proteinExistence type="predicted"/>
<evidence type="ECO:0000256" key="1">
    <source>
        <dbReference type="SAM" id="MobiDB-lite"/>
    </source>
</evidence>
<name>A0AA38M0L7_9CUCU</name>
<evidence type="ECO:0000256" key="3">
    <source>
        <dbReference type="SAM" id="SignalP"/>
    </source>
</evidence>
<feature type="transmembrane region" description="Helical" evidence="2">
    <location>
        <begin position="222"/>
        <end position="243"/>
    </location>
</feature>
<comment type="caution">
    <text evidence="4">The sequence shown here is derived from an EMBL/GenBank/DDBJ whole genome shotgun (WGS) entry which is preliminary data.</text>
</comment>
<dbReference type="EMBL" id="JALNTZ010000010">
    <property type="protein sequence ID" value="KAJ3639353.1"/>
    <property type="molecule type" value="Genomic_DNA"/>
</dbReference>
<protein>
    <submittedName>
        <fullName evidence="4">Uncharacterized protein</fullName>
    </submittedName>
</protein>
<feature type="signal peptide" evidence="3">
    <location>
        <begin position="1"/>
        <end position="19"/>
    </location>
</feature>
<dbReference type="Proteomes" id="UP001168821">
    <property type="component" value="Unassembled WGS sequence"/>
</dbReference>
<evidence type="ECO:0000313" key="5">
    <source>
        <dbReference type="Proteomes" id="UP001168821"/>
    </source>
</evidence>